<reference evidence="1" key="1">
    <citation type="submission" date="2021-05" db="EMBL/GenBank/DDBJ databases">
        <title>A free-living protist that lacks canonical eukaryotic 1 DNA replication and segregation systems.</title>
        <authorList>
            <person name="Salas-Leiva D.E."/>
            <person name="Tromer E.C."/>
            <person name="Curtis B.A."/>
            <person name="Jerlstrom-Hultqvist J."/>
            <person name="Kolisko M."/>
            <person name="Yi Z."/>
            <person name="Salas-Leiva J.S."/>
            <person name="Gallot-Lavallee L."/>
            <person name="Kops G.J.P.L."/>
            <person name="Archibald J.M."/>
            <person name="Simpson A.G.B."/>
            <person name="Roger A.J."/>
        </authorList>
    </citation>
    <scope>NUCLEOTIDE SEQUENCE</scope>
    <source>
        <strain evidence="1">BICM</strain>
    </source>
</reference>
<accession>A0A8J6B4V4</accession>
<organism evidence="1 2">
    <name type="scientific">Carpediemonas membranifera</name>
    <dbReference type="NCBI Taxonomy" id="201153"/>
    <lineage>
        <taxon>Eukaryota</taxon>
        <taxon>Metamonada</taxon>
        <taxon>Carpediemonas-like organisms</taxon>
        <taxon>Carpediemonas</taxon>
    </lineage>
</organism>
<protein>
    <submittedName>
        <fullName evidence="1">Uncharacterized protein</fullName>
    </submittedName>
</protein>
<dbReference type="AlphaFoldDB" id="A0A8J6B4V4"/>
<sequence>MAEDEGFEEATVGLLTVNDAEEDEEGIPLALAITRRPSEVENEGLLETPVVEPIKPTAEPELPFCNVEIHQTPSSFHTFWKMALGKSKWAQRTHQITPCFITSLDGMSPFSQVYYHQSFKDITAVTLFPPEFKRPKSCETGIVLHSPKRTLFMGGPAPVVALWRDMLQAYIVQARLTKDSFERPCRRIALTVHQTTEDFKYVIVIIRTPDGQTILFKSAPHGVGFDGCARIDPFDVTGVGSVRIEVYSADLPEFISMTPLGSTLIDFDAIPEAEVQPLMFCNVTADKFWAESPTTVPGVALHPAQIDVGGTISVFKPNDELVLEGPLSDVGETLIDPNEVRRTSMEHGLAAGWGVVVTTPMGTVLTGLLPIGDYLETRRVYLSLRDPQGRPAGHVMFDGFKPVRRPGM</sequence>
<dbReference type="Proteomes" id="UP000717585">
    <property type="component" value="Unassembled WGS sequence"/>
</dbReference>
<keyword evidence="2" id="KW-1185">Reference proteome</keyword>
<gene>
    <name evidence="1" type="ORF">J8273_3973</name>
</gene>
<evidence type="ECO:0000313" key="1">
    <source>
        <dbReference type="EMBL" id="KAG9394339.1"/>
    </source>
</evidence>
<evidence type="ECO:0000313" key="2">
    <source>
        <dbReference type="Proteomes" id="UP000717585"/>
    </source>
</evidence>
<dbReference type="EMBL" id="JAHDYR010000015">
    <property type="protein sequence ID" value="KAG9394339.1"/>
    <property type="molecule type" value="Genomic_DNA"/>
</dbReference>
<comment type="caution">
    <text evidence="1">The sequence shown here is derived from an EMBL/GenBank/DDBJ whole genome shotgun (WGS) entry which is preliminary data.</text>
</comment>
<proteinExistence type="predicted"/>
<name>A0A8J6B4V4_9EUKA</name>